<sequence length="283" mass="30983">MDRCTRDGLSFDVSDEGPADGEVVVLLHGWPQDHTAWDRVAPLLHAAGLRTLAPDQRGYSPEARPQGAAAYGMGELVGDVLALLDQAGVERAHLVGHDWGGSVAWAFAERHPDRLRSLTVLSTPHHRAMAWAFRHGDQALRSWYMASFQLPVLPELVLRQTLPLVLRRSGLPEEDVKRYAARFREPGAATGGLNWYRALRLGRGGRDGADHRDGGDGSSGGRRITVPTTYVWGTSDPALGRAAAERTARYVSADYRFAEVAAGHWLPETCPERVAQEIIERAG</sequence>
<feature type="domain" description="AB hydrolase-1" evidence="2">
    <location>
        <begin position="23"/>
        <end position="267"/>
    </location>
</feature>
<accession>A0A1H9WEE4</accession>
<dbReference type="EMBL" id="FOHB01000005">
    <property type="protein sequence ID" value="SES31813.1"/>
    <property type="molecule type" value="Genomic_DNA"/>
</dbReference>
<dbReference type="OrthoDB" id="2987348at2"/>
<evidence type="ECO:0000256" key="1">
    <source>
        <dbReference type="ARBA" id="ARBA00022801"/>
    </source>
</evidence>
<keyword evidence="1" id="KW-0378">Hydrolase</keyword>
<dbReference type="STRING" id="587636.SAMN05216199_2822"/>
<evidence type="ECO:0000259" key="2">
    <source>
        <dbReference type="Pfam" id="PF00561"/>
    </source>
</evidence>
<reference evidence="4" key="1">
    <citation type="submission" date="2016-10" db="EMBL/GenBank/DDBJ databases">
        <authorList>
            <person name="Varghese N."/>
            <person name="Submissions S."/>
        </authorList>
    </citation>
    <scope>NUCLEOTIDE SEQUENCE [LARGE SCALE GENOMIC DNA]</scope>
    <source>
        <strain evidence="4">CGMCC 1.6963</strain>
    </source>
</reference>
<evidence type="ECO:0000313" key="4">
    <source>
        <dbReference type="Proteomes" id="UP000199019"/>
    </source>
</evidence>
<dbReference type="PRINTS" id="PR00111">
    <property type="entry name" value="ABHYDROLASE"/>
</dbReference>
<dbReference type="Proteomes" id="UP000199019">
    <property type="component" value="Unassembled WGS sequence"/>
</dbReference>
<dbReference type="InterPro" id="IPR000073">
    <property type="entry name" value="AB_hydrolase_1"/>
</dbReference>
<dbReference type="PRINTS" id="PR00412">
    <property type="entry name" value="EPOXHYDRLASE"/>
</dbReference>
<name>A0A1H9WEE4_9MICO</name>
<dbReference type="AlphaFoldDB" id="A0A1H9WEE4"/>
<evidence type="ECO:0000313" key="3">
    <source>
        <dbReference type="EMBL" id="SES31813.1"/>
    </source>
</evidence>
<gene>
    <name evidence="3" type="ORF">SAMN05216199_2822</name>
</gene>
<protein>
    <submittedName>
        <fullName evidence="3">Pimeloyl-ACP methyl ester carboxylesterase</fullName>
    </submittedName>
</protein>
<proteinExistence type="predicted"/>
<dbReference type="SUPFAM" id="SSF53474">
    <property type="entry name" value="alpha/beta-Hydrolases"/>
    <property type="match status" value="1"/>
</dbReference>
<keyword evidence="4" id="KW-1185">Reference proteome</keyword>
<dbReference type="Pfam" id="PF00561">
    <property type="entry name" value="Abhydrolase_1"/>
    <property type="match status" value="1"/>
</dbReference>
<organism evidence="3 4">
    <name type="scientific">Pedococcus cremeus</name>
    <dbReference type="NCBI Taxonomy" id="587636"/>
    <lineage>
        <taxon>Bacteria</taxon>
        <taxon>Bacillati</taxon>
        <taxon>Actinomycetota</taxon>
        <taxon>Actinomycetes</taxon>
        <taxon>Micrococcales</taxon>
        <taxon>Intrasporangiaceae</taxon>
        <taxon>Pedococcus</taxon>
    </lineage>
</organism>
<dbReference type="InterPro" id="IPR029058">
    <property type="entry name" value="AB_hydrolase_fold"/>
</dbReference>
<dbReference type="PANTHER" id="PTHR43329">
    <property type="entry name" value="EPOXIDE HYDROLASE"/>
    <property type="match status" value="1"/>
</dbReference>
<dbReference type="RefSeq" id="WP_091759238.1">
    <property type="nucleotide sequence ID" value="NZ_FOHB01000005.1"/>
</dbReference>
<dbReference type="GO" id="GO:0016787">
    <property type="term" value="F:hydrolase activity"/>
    <property type="evidence" value="ECO:0007669"/>
    <property type="project" value="UniProtKB-KW"/>
</dbReference>
<dbReference type="Gene3D" id="3.40.50.1820">
    <property type="entry name" value="alpha/beta hydrolase"/>
    <property type="match status" value="1"/>
</dbReference>
<dbReference type="InterPro" id="IPR000639">
    <property type="entry name" value="Epox_hydrolase-like"/>
</dbReference>